<dbReference type="CDD" id="cd00090">
    <property type="entry name" value="HTH_ARSR"/>
    <property type="match status" value="1"/>
</dbReference>
<evidence type="ECO:0000259" key="4">
    <source>
        <dbReference type="PROSITE" id="PS50987"/>
    </source>
</evidence>
<dbReference type="PRINTS" id="PR00778">
    <property type="entry name" value="HTHARSR"/>
</dbReference>
<dbReference type="InterPro" id="IPR001845">
    <property type="entry name" value="HTH_ArsR_DNA-bd_dom"/>
</dbReference>
<dbReference type="STRING" id="1296565.SAMN05660657_00146"/>
<name>A0A1I6X5Q7_9ACTN</name>
<gene>
    <name evidence="5" type="ORF">SAMN05660657_00146</name>
</gene>
<dbReference type="Proteomes" id="UP000199546">
    <property type="component" value="Unassembled WGS sequence"/>
</dbReference>
<dbReference type="SMART" id="SM00418">
    <property type="entry name" value="HTH_ARSR"/>
    <property type="match status" value="1"/>
</dbReference>
<evidence type="ECO:0000256" key="3">
    <source>
        <dbReference type="ARBA" id="ARBA00023163"/>
    </source>
</evidence>
<evidence type="ECO:0000256" key="2">
    <source>
        <dbReference type="ARBA" id="ARBA00023125"/>
    </source>
</evidence>
<dbReference type="GO" id="GO:0003677">
    <property type="term" value="F:DNA binding"/>
    <property type="evidence" value="ECO:0007669"/>
    <property type="project" value="UniProtKB-KW"/>
</dbReference>
<dbReference type="PANTHER" id="PTHR33154">
    <property type="entry name" value="TRANSCRIPTIONAL REGULATOR, ARSR FAMILY"/>
    <property type="match status" value="1"/>
</dbReference>
<dbReference type="EMBL" id="FPBA01000001">
    <property type="protein sequence ID" value="SFT33529.1"/>
    <property type="molecule type" value="Genomic_DNA"/>
</dbReference>
<dbReference type="RefSeq" id="WP_093577539.1">
    <property type="nucleotide sequence ID" value="NZ_FPBA01000001.1"/>
</dbReference>
<dbReference type="InterPro" id="IPR036388">
    <property type="entry name" value="WH-like_DNA-bd_sf"/>
</dbReference>
<accession>A0A1I6X5Q7</accession>
<sequence>MSQDLGVRLLDPDGLASAAGQAQLLAPQLKALSDPNRLHLLLLLADGPRSVRELTELSGMSQTLVSHHLAPLREQGLVTVTPRGRSNVHALCCEALAGPVRLLATLASLTPEGADACCSDRPIGS</sequence>
<keyword evidence="3" id="KW-0804">Transcription</keyword>
<evidence type="ECO:0000256" key="1">
    <source>
        <dbReference type="ARBA" id="ARBA00023015"/>
    </source>
</evidence>
<proteinExistence type="predicted"/>
<organism evidence="5 6">
    <name type="scientific">Geodermatophilus amargosae</name>
    <dbReference type="NCBI Taxonomy" id="1296565"/>
    <lineage>
        <taxon>Bacteria</taxon>
        <taxon>Bacillati</taxon>
        <taxon>Actinomycetota</taxon>
        <taxon>Actinomycetes</taxon>
        <taxon>Geodermatophilales</taxon>
        <taxon>Geodermatophilaceae</taxon>
        <taxon>Geodermatophilus</taxon>
    </lineage>
</organism>
<dbReference type="GO" id="GO:0003700">
    <property type="term" value="F:DNA-binding transcription factor activity"/>
    <property type="evidence" value="ECO:0007669"/>
    <property type="project" value="InterPro"/>
</dbReference>
<dbReference type="PANTHER" id="PTHR33154:SF18">
    <property type="entry name" value="ARSENICAL RESISTANCE OPERON REPRESSOR"/>
    <property type="match status" value="1"/>
</dbReference>
<dbReference type="PROSITE" id="PS50987">
    <property type="entry name" value="HTH_ARSR_2"/>
    <property type="match status" value="1"/>
</dbReference>
<dbReference type="NCBIfam" id="NF033788">
    <property type="entry name" value="HTH_metalloreg"/>
    <property type="match status" value="1"/>
</dbReference>
<dbReference type="Pfam" id="PF01022">
    <property type="entry name" value="HTH_5"/>
    <property type="match status" value="1"/>
</dbReference>
<keyword evidence="6" id="KW-1185">Reference proteome</keyword>
<dbReference type="Gene3D" id="1.10.10.10">
    <property type="entry name" value="Winged helix-like DNA-binding domain superfamily/Winged helix DNA-binding domain"/>
    <property type="match status" value="1"/>
</dbReference>
<protein>
    <submittedName>
        <fullName evidence="5">Transcriptional regulator, ArsR family</fullName>
    </submittedName>
</protein>
<feature type="domain" description="HTH arsR-type" evidence="4">
    <location>
        <begin position="17"/>
        <end position="111"/>
    </location>
</feature>
<reference evidence="6" key="1">
    <citation type="submission" date="2016-10" db="EMBL/GenBank/DDBJ databases">
        <authorList>
            <person name="Varghese N."/>
            <person name="Submissions S."/>
        </authorList>
    </citation>
    <scope>NUCLEOTIDE SEQUENCE [LARGE SCALE GENOMIC DNA]</scope>
    <source>
        <strain evidence="6">DSM 46136</strain>
    </source>
</reference>
<evidence type="ECO:0000313" key="6">
    <source>
        <dbReference type="Proteomes" id="UP000199546"/>
    </source>
</evidence>
<dbReference type="OrthoDB" id="9798835at2"/>
<dbReference type="InterPro" id="IPR011991">
    <property type="entry name" value="ArsR-like_HTH"/>
</dbReference>
<dbReference type="SUPFAM" id="SSF46785">
    <property type="entry name" value="Winged helix' DNA-binding domain"/>
    <property type="match status" value="1"/>
</dbReference>
<dbReference type="InterPro" id="IPR036390">
    <property type="entry name" value="WH_DNA-bd_sf"/>
</dbReference>
<keyword evidence="2" id="KW-0238">DNA-binding</keyword>
<dbReference type="InterPro" id="IPR051081">
    <property type="entry name" value="HTH_MetalResp_TranReg"/>
</dbReference>
<evidence type="ECO:0000313" key="5">
    <source>
        <dbReference type="EMBL" id="SFT33529.1"/>
    </source>
</evidence>
<dbReference type="AlphaFoldDB" id="A0A1I6X5Q7"/>
<keyword evidence="1" id="KW-0805">Transcription regulation</keyword>